<dbReference type="InterPro" id="IPR000073">
    <property type="entry name" value="AB_hydrolase_1"/>
</dbReference>
<protein>
    <submittedName>
        <fullName evidence="2">Putative hydrolases or acyltransferases (Alpha/beta hydrolase superfamily)</fullName>
    </submittedName>
</protein>
<dbReference type="GO" id="GO:0016787">
    <property type="term" value="F:hydrolase activity"/>
    <property type="evidence" value="ECO:0007669"/>
    <property type="project" value="UniProtKB-KW"/>
</dbReference>
<keyword evidence="3" id="KW-1185">Reference proteome</keyword>
<dbReference type="AlphaFoldDB" id="G2LGU8"/>
<feature type="domain" description="AB hydrolase-1" evidence="1">
    <location>
        <begin position="25"/>
        <end position="264"/>
    </location>
</feature>
<keyword evidence="2" id="KW-0808">Transferase</keyword>
<dbReference type="EMBL" id="CP002514">
    <property type="protein sequence ID" value="AEP11448.1"/>
    <property type="molecule type" value="Genomic_DNA"/>
</dbReference>
<keyword evidence="2" id="KW-0378">Hydrolase</keyword>
<name>G2LGU8_CHLTF</name>
<dbReference type="PRINTS" id="PR00111">
    <property type="entry name" value="ABHYDROLASE"/>
</dbReference>
<gene>
    <name evidence="2" type="ordered locus">Cabther_A0691</name>
</gene>
<sequence>MSSERYFDWQGWHCFYQAAGEPGAPPVVLIHGHATSHFTWRHQVAALQKDFQVFAPDLLGFGRSAKPRDVAYNVEVWTAQITDFIRSVIQRPVLLVGNSLGGLIAAHIADRHPALVSKLVLIASAGASSYWQSSLVNFPFLLMRTPVIGRTLFDTLVQQRFVEWNIRHRLYANPAAVTPEVIAHYRECFFAPDNREIVFEVTKQFYDFVMDDAMARRIAHPTLLLWGERDTFVPPIRGRQLVRVMPRARLEVLPQASHCPHEDQPEQVNALLQAFHREADPVASGGGNGVRQTQPD</sequence>
<evidence type="ECO:0000313" key="3">
    <source>
        <dbReference type="Proteomes" id="UP000006791"/>
    </source>
</evidence>
<dbReference type="InterPro" id="IPR029058">
    <property type="entry name" value="AB_hydrolase_fold"/>
</dbReference>
<dbReference type="Gene3D" id="3.40.50.1820">
    <property type="entry name" value="alpha/beta hydrolase"/>
    <property type="match status" value="1"/>
</dbReference>
<evidence type="ECO:0000259" key="1">
    <source>
        <dbReference type="Pfam" id="PF00561"/>
    </source>
</evidence>
<keyword evidence="2" id="KW-0012">Acyltransferase</keyword>
<dbReference type="HOGENOM" id="CLU_020336_13_6_0"/>
<dbReference type="KEGG" id="ctm:Cabther_A0691"/>
<evidence type="ECO:0000313" key="2">
    <source>
        <dbReference type="EMBL" id="AEP11448.1"/>
    </source>
</evidence>
<dbReference type="Proteomes" id="UP000006791">
    <property type="component" value="Chromosome 1"/>
</dbReference>
<proteinExistence type="predicted"/>
<dbReference type="SUPFAM" id="SSF53474">
    <property type="entry name" value="alpha/beta-Hydrolases"/>
    <property type="match status" value="1"/>
</dbReference>
<dbReference type="STRING" id="981222.Cabther_A0691"/>
<dbReference type="Pfam" id="PF00561">
    <property type="entry name" value="Abhydrolase_1"/>
    <property type="match status" value="1"/>
</dbReference>
<reference evidence="2 3" key="1">
    <citation type="journal article" date="2012" name="Environ. Microbiol.">
        <title>Complete genome of Candidatus Chloracidobacterium thermophilum, a chlorophyll-based photoheterotroph belonging to the phylum Acidobacteria.</title>
        <authorList>
            <person name="Garcia Costas A.M."/>
            <person name="Liu Z."/>
            <person name="Tomsho L.P."/>
            <person name="Schuster S.C."/>
            <person name="Ward D.M."/>
            <person name="Bryant D.A."/>
        </authorList>
    </citation>
    <scope>NUCLEOTIDE SEQUENCE [LARGE SCALE GENOMIC DNA]</scope>
    <source>
        <strain evidence="2 3">B</strain>
    </source>
</reference>
<dbReference type="PANTHER" id="PTHR46438:SF2">
    <property type="entry name" value="ALPHA_BETA-HYDROLASES SUPERFAMILY PROTEIN"/>
    <property type="match status" value="1"/>
</dbReference>
<dbReference type="GO" id="GO:0016746">
    <property type="term" value="F:acyltransferase activity"/>
    <property type="evidence" value="ECO:0007669"/>
    <property type="project" value="UniProtKB-KW"/>
</dbReference>
<dbReference type="PANTHER" id="PTHR46438">
    <property type="entry name" value="ALPHA/BETA-HYDROLASES SUPERFAMILY PROTEIN"/>
    <property type="match status" value="1"/>
</dbReference>
<accession>G2LGU8</accession>
<organism evidence="2 3">
    <name type="scientific">Chloracidobacterium thermophilum (strain B)</name>
    <dbReference type="NCBI Taxonomy" id="981222"/>
    <lineage>
        <taxon>Bacteria</taxon>
        <taxon>Pseudomonadati</taxon>
        <taxon>Acidobacteriota</taxon>
        <taxon>Terriglobia</taxon>
        <taxon>Terriglobales</taxon>
        <taxon>Acidobacteriaceae</taxon>
        <taxon>Chloracidobacterium</taxon>
    </lineage>
</organism>